<dbReference type="EMBL" id="BRXU01000001">
    <property type="protein sequence ID" value="GLC47961.1"/>
    <property type="molecule type" value="Genomic_DNA"/>
</dbReference>
<proteinExistence type="predicted"/>
<gene>
    <name evidence="3" type="primary">PLEST000462</name>
    <name evidence="3" type="ORF">PLESTB_000044100</name>
</gene>
<comment type="caution">
    <text evidence="3">The sequence shown here is derived from an EMBL/GenBank/DDBJ whole genome shotgun (WGS) entry which is preliminary data.</text>
</comment>
<feature type="region of interest" description="Disordered" evidence="1">
    <location>
        <begin position="119"/>
        <end position="161"/>
    </location>
</feature>
<dbReference type="Proteomes" id="UP001165080">
    <property type="component" value="Unassembled WGS sequence"/>
</dbReference>
<feature type="compositionally biased region" description="Low complexity" evidence="1">
    <location>
        <begin position="231"/>
        <end position="253"/>
    </location>
</feature>
<dbReference type="SUPFAM" id="SSF54695">
    <property type="entry name" value="POZ domain"/>
    <property type="match status" value="1"/>
</dbReference>
<dbReference type="InterPro" id="IPR003131">
    <property type="entry name" value="T1-type_BTB"/>
</dbReference>
<keyword evidence="4" id="KW-1185">Reference proteome</keyword>
<dbReference type="PANTHER" id="PTHR14499">
    <property type="entry name" value="POTASSIUM CHANNEL TETRAMERIZATION DOMAIN-CONTAINING"/>
    <property type="match status" value="1"/>
</dbReference>
<evidence type="ECO:0000259" key="2">
    <source>
        <dbReference type="Pfam" id="PF02214"/>
    </source>
</evidence>
<name>A0A9W6BAI5_9CHLO</name>
<sequence length="456" mass="48111">MASDVNAIVSFNVGGQIFTTLKETLLKEANSRLALIARGLLGGTIRDPVTGAYVLDRDPKYFQLVLNWLRDGWARIPSSAEERRELLQEVRYYQLTTFEGWLRTQEMLSESGTYTAQDMQGMETPQPRSQHHHFSSSYHPGSQGPYGPAHQAAAPPPPYNYSSYPPPFGSPASAPPASVSPRAAAAAAAAAAAGSTATGRGTPSIFWTNSAPPPAIGSMPNLPPSSHLHHSGSLPLSGSPARGSLGASAYGPASAGGGGGGPGGGGGNGVGIAGSVIASLREAFIAATAPQRPAPHVPQYSLPSSADESTSWTSKYLRGNEPLRELVNTLLELAFLAPHKALNLGKVHISISVACGHSAEGSLVGNKEEHMRFKLLEVRVKGAMGWTFDLTLRPSSEAVLWDKYGGVAAAVQDNWFVLGAILKDQFGVLMEEDCAARPACMACRRTCLSIILNKIY</sequence>
<dbReference type="InterPro" id="IPR011333">
    <property type="entry name" value="SKP1/BTB/POZ_sf"/>
</dbReference>
<feature type="domain" description="Potassium channel tetramerisation-type BTB" evidence="2">
    <location>
        <begin position="9"/>
        <end position="97"/>
    </location>
</feature>
<evidence type="ECO:0000313" key="3">
    <source>
        <dbReference type="EMBL" id="GLC47961.1"/>
    </source>
</evidence>
<dbReference type="CDD" id="cd18316">
    <property type="entry name" value="BTB_POZ_KCTD-like"/>
    <property type="match status" value="1"/>
</dbReference>
<feature type="compositionally biased region" description="Polar residues" evidence="1">
    <location>
        <begin position="198"/>
        <end position="210"/>
    </location>
</feature>
<protein>
    <recommendedName>
        <fullName evidence="2">Potassium channel tetramerisation-type BTB domain-containing protein</fullName>
    </recommendedName>
</protein>
<dbReference type="AlphaFoldDB" id="A0A9W6BAI5"/>
<dbReference type="Pfam" id="PF02214">
    <property type="entry name" value="BTB_2"/>
    <property type="match status" value="1"/>
</dbReference>
<feature type="region of interest" description="Disordered" evidence="1">
    <location>
        <begin position="195"/>
        <end position="262"/>
    </location>
</feature>
<dbReference type="GO" id="GO:0051260">
    <property type="term" value="P:protein homooligomerization"/>
    <property type="evidence" value="ECO:0007669"/>
    <property type="project" value="InterPro"/>
</dbReference>
<accession>A0A9W6BAI5</accession>
<dbReference type="Gene3D" id="3.30.710.10">
    <property type="entry name" value="Potassium Channel Kv1.1, Chain A"/>
    <property type="match status" value="1"/>
</dbReference>
<organism evidence="3 4">
    <name type="scientific">Pleodorina starrii</name>
    <dbReference type="NCBI Taxonomy" id="330485"/>
    <lineage>
        <taxon>Eukaryota</taxon>
        <taxon>Viridiplantae</taxon>
        <taxon>Chlorophyta</taxon>
        <taxon>core chlorophytes</taxon>
        <taxon>Chlorophyceae</taxon>
        <taxon>CS clade</taxon>
        <taxon>Chlamydomonadales</taxon>
        <taxon>Volvocaceae</taxon>
        <taxon>Pleodorina</taxon>
    </lineage>
</organism>
<evidence type="ECO:0000313" key="4">
    <source>
        <dbReference type="Proteomes" id="UP001165080"/>
    </source>
</evidence>
<dbReference type="PANTHER" id="PTHR14499:SF136">
    <property type="entry name" value="GH08630P"/>
    <property type="match status" value="1"/>
</dbReference>
<reference evidence="3 4" key="1">
    <citation type="journal article" date="2023" name="Commun. Biol.">
        <title>Reorganization of the ancestral sex-determining regions during the evolution of trioecy in Pleodorina starrii.</title>
        <authorList>
            <person name="Takahashi K."/>
            <person name="Suzuki S."/>
            <person name="Kawai-Toyooka H."/>
            <person name="Yamamoto K."/>
            <person name="Hamaji T."/>
            <person name="Ootsuki R."/>
            <person name="Yamaguchi H."/>
            <person name="Kawachi M."/>
            <person name="Higashiyama T."/>
            <person name="Nozaki H."/>
        </authorList>
    </citation>
    <scope>NUCLEOTIDE SEQUENCE [LARGE SCALE GENOMIC DNA]</scope>
    <source>
        <strain evidence="3 4">NIES-4479</strain>
    </source>
</reference>
<evidence type="ECO:0000256" key="1">
    <source>
        <dbReference type="SAM" id="MobiDB-lite"/>
    </source>
</evidence>